<sequence>MAFLREAVEKQKIFLIEQLIASGVVKEDNQELYNKPISEIVHDYEKFCLELDRTTQNSFKFTRYNPERQEEKPDFH</sequence>
<dbReference type="RefSeq" id="WP_054789077.1">
    <property type="nucleotide sequence ID" value="NZ_JAJUIE010000003.1"/>
</dbReference>
<dbReference type="EMBL" id="QGTD01000004">
    <property type="protein sequence ID" value="PWU69693.1"/>
    <property type="molecule type" value="Genomic_DNA"/>
</dbReference>
<organism evidence="1 2">
    <name type="scientific">Gracilibacillus dipsosauri</name>
    <dbReference type="NCBI Taxonomy" id="178340"/>
    <lineage>
        <taxon>Bacteria</taxon>
        <taxon>Bacillati</taxon>
        <taxon>Bacillota</taxon>
        <taxon>Bacilli</taxon>
        <taxon>Bacillales</taxon>
        <taxon>Bacillaceae</taxon>
        <taxon>Gracilibacillus</taxon>
    </lineage>
</organism>
<dbReference type="AlphaFoldDB" id="A0A317L2E6"/>
<accession>A0A317L2E6</accession>
<dbReference type="Proteomes" id="UP000245624">
    <property type="component" value="Unassembled WGS sequence"/>
</dbReference>
<dbReference type="InterPro" id="IPR025072">
    <property type="entry name" value="Fur_reg_FbpA"/>
</dbReference>
<evidence type="ECO:0000313" key="2">
    <source>
        <dbReference type="Proteomes" id="UP000245624"/>
    </source>
</evidence>
<comment type="caution">
    <text evidence="1">The sequence shown here is derived from an EMBL/GenBank/DDBJ whole genome shotgun (WGS) entry which is preliminary data.</text>
</comment>
<reference evidence="1 2" key="1">
    <citation type="submission" date="2018-05" db="EMBL/GenBank/DDBJ databases">
        <title>Genomic analysis of Gracilibacillus dipsosauri DD1 reveals novel features of a salt-tolerant amylase.</title>
        <authorList>
            <person name="Deutch C.E."/>
            <person name="Yang S."/>
        </authorList>
    </citation>
    <scope>NUCLEOTIDE SEQUENCE [LARGE SCALE GENOMIC DNA]</scope>
    <source>
        <strain evidence="1 2">DD1</strain>
    </source>
</reference>
<protein>
    <submittedName>
        <fullName evidence="1">Fur-regulated basic protein FbpA</fullName>
    </submittedName>
</protein>
<evidence type="ECO:0000313" key="1">
    <source>
        <dbReference type="EMBL" id="PWU69693.1"/>
    </source>
</evidence>
<name>A0A317L2E6_9BACI</name>
<keyword evidence="2" id="KW-1185">Reference proteome</keyword>
<proteinExistence type="predicted"/>
<dbReference type="OrthoDB" id="2971629at2"/>
<dbReference type="Pfam" id="PF13076">
    <property type="entry name" value="Fur_reg_FbpA"/>
    <property type="match status" value="1"/>
</dbReference>
<gene>
    <name evidence="1" type="ORF">DLJ74_01845</name>
</gene>